<dbReference type="SMART" id="SM00317">
    <property type="entry name" value="SET"/>
    <property type="match status" value="1"/>
</dbReference>
<name>A0A0M9FWB1_LEPPY</name>
<sequence>MHCEFALGRGRFVVAATNIAAGSVIFKEEAYCVAPSVSNTKAQRCVYCCGDAHNPFGKCNKCGSAYCCEECWSAHSSNHSETGECCAVGFTKIAAKSVPEEDRDTFEMACLVLGRCAAEKKSDRLCRMLTCAENTSFETVGSGMEVASPLQFLNTGVSPDTVFVPSYDHVECLGTNMRETNPEIVDDFSELYYIYVETLQHKKYLQLARSYEHKMPCDVSCETFVAICTAFLCNGFGIWNSVNRQLGVALYPQSSYFNHSCSPNMGRRNVRKSRNIEFFAARNIEKGEPLCISYIDLKLPAVERKRKLRATYSFDCTCIRCDPAADFIVANTVCCSCVPALCCNCISKVMQPLGMGCTYAHAATRSKKRRETRLASKNEFLIV</sequence>
<dbReference type="GO" id="GO:0005634">
    <property type="term" value="C:nucleus"/>
    <property type="evidence" value="ECO:0007669"/>
    <property type="project" value="TreeGrafter"/>
</dbReference>
<comment type="caution">
    <text evidence="2">The sequence shown here is derived from an EMBL/GenBank/DDBJ whole genome shotgun (WGS) entry which is preliminary data.</text>
</comment>
<dbReference type="PANTHER" id="PTHR12197">
    <property type="entry name" value="HISTONE-LYSINE N-METHYLTRANSFERASE SMYD"/>
    <property type="match status" value="1"/>
</dbReference>
<dbReference type="InterPro" id="IPR046341">
    <property type="entry name" value="SET_dom_sf"/>
</dbReference>
<evidence type="ECO:0000313" key="3">
    <source>
        <dbReference type="Proteomes" id="UP000037923"/>
    </source>
</evidence>
<dbReference type="VEuPathDB" id="TriTrypDB:LpyrH10_17_1240"/>
<dbReference type="GeneID" id="26907478"/>
<organism evidence="2 3">
    <name type="scientific">Leptomonas pyrrhocoris</name>
    <name type="common">Firebug parasite</name>
    <dbReference type="NCBI Taxonomy" id="157538"/>
    <lineage>
        <taxon>Eukaryota</taxon>
        <taxon>Discoba</taxon>
        <taxon>Euglenozoa</taxon>
        <taxon>Kinetoplastea</taxon>
        <taxon>Metakinetoplastina</taxon>
        <taxon>Trypanosomatida</taxon>
        <taxon>Trypanosomatidae</taxon>
        <taxon>Leishmaniinae</taxon>
        <taxon>Leptomonas</taxon>
    </lineage>
</organism>
<dbReference type="EMBL" id="LGTL01000017">
    <property type="protein sequence ID" value="KPA77303.1"/>
    <property type="molecule type" value="Genomic_DNA"/>
</dbReference>
<evidence type="ECO:0000259" key="1">
    <source>
        <dbReference type="PROSITE" id="PS50280"/>
    </source>
</evidence>
<dbReference type="OrthoDB" id="5945798at2759"/>
<dbReference type="RefSeq" id="XP_015655742.1">
    <property type="nucleotide sequence ID" value="XM_015805736.1"/>
</dbReference>
<proteinExistence type="predicted"/>
<keyword evidence="3" id="KW-1185">Reference proteome</keyword>
<dbReference type="Gene3D" id="2.170.270.10">
    <property type="entry name" value="SET domain"/>
    <property type="match status" value="2"/>
</dbReference>
<dbReference type="OMA" id="MCILECN"/>
<evidence type="ECO:0000313" key="2">
    <source>
        <dbReference type="EMBL" id="KPA77303.1"/>
    </source>
</evidence>
<gene>
    <name evidence="2" type="ORF">ABB37_07192</name>
</gene>
<dbReference type="PROSITE" id="PS50280">
    <property type="entry name" value="SET"/>
    <property type="match status" value="1"/>
</dbReference>
<dbReference type="CDD" id="cd20071">
    <property type="entry name" value="SET_SMYD"/>
    <property type="match status" value="1"/>
</dbReference>
<protein>
    <recommendedName>
        <fullName evidence="1">SET domain-containing protein</fullName>
    </recommendedName>
</protein>
<dbReference type="Proteomes" id="UP000037923">
    <property type="component" value="Unassembled WGS sequence"/>
</dbReference>
<dbReference type="InterPro" id="IPR013087">
    <property type="entry name" value="Znf_C2H2_type"/>
</dbReference>
<reference evidence="2 3" key="1">
    <citation type="submission" date="2015-07" db="EMBL/GenBank/DDBJ databases">
        <title>High-quality genome of monoxenous trypanosomatid Leptomonas pyrrhocoris.</title>
        <authorList>
            <person name="Flegontov P."/>
            <person name="Butenko A."/>
            <person name="Firsov S."/>
            <person name="Vlcek C."/>
            <person name="Logacheva M.D."/>
            <person name="Field M."/>
            <person name="Filatov D."/>
            <person name="Flegontova O."/>
            <person name="Gerasimov E."/>
            <person name="Jackson A.P."/>
            <person name="Kelly S."/>
            <person name="Opperdoes F."/>
            <person name="O'Reilly A."/>
            <person name="Votypka J."/>
            <person name="Yurchenko V."/>
            <person name="Lukes J."/>
        </authorList>
    </citation>
    <scope>NUCLEOTIDE SEQUENCE [LARGE SCALE GENOMIC DNA]</scope>
    <source>
        <strain evidence="2">H10</strain>
    </source>
</reference>
<accession>A0A0M9FWB1</accession>
<dbReference type="InterPro" id="IPR001214">
    <property type="entry name" value="SET_dom"/>
</dbReference>
<dbReference type="Gene3D" id="1.10.220.160">
    <property type="match status" value="2"/>
</dbReference>
<feature type="domain" description="SET" evidence="1">
    <location>
        <begin position="1"/>
        <end position="295"/>
    </location>
</feature>
<dbReference type="Gene3D" id="6.10.140.2220">
    <property type="match status" value="1"/>
</dbReference>
<dbReference type="AlphaFoldDB" id="A0A0M9FWB1"/>
<dbReference type="SUPFAM" id="SSF82199">
    <property type="entry name" value="SET domain"/>
    <property type="match status" value="1"/>
</dbReference>
<dbReference type="PROSITE" id="PS00028">
    <property type="entry name" value="ZINC_FINGER_C2H2_1"/>
    <property type="match status" value="1"/>
</dbReference>
<dbReference type="InterPro" id="IPR050869">
    <property type="entry name" value="H3K4_H4K5_MeTrfase"/>
</dbReference>
<dbReference type="PANTHER" id="PTHR12197:SF251">
    <property type="entry name" value="EG:BACR7C10.4 PROTEIN"/>
    <property type="match status" value="1"/>
</dbReference>
<dbReference type="Pfam" id="PF00856">
    <property type="entry name" value="SET"/>
    <property type="match status" value="1"/>
</dbReference>